<proteinExistence type="predicted"/>
<gene>
    <name evidence="1" type="ORF">CCMP2556_LOCUS54890</name>
</gene>
<evidence type="ECO:0000313" key="1">
    <source>
        <dbReference type="EMBL" id="CAK9117599.1"/>
    </source>
</evidence>
<dbReference type="InterPro" id="IPR011990">
    <property type="entry name" value="TPR-like_helical_dom_sf"/>
</dbReference>
<comment type="caution">
    <text evidence="1">The sequence shown here is derived from an EMBL/GenBank/DDBJ whole genome shotgun (WGS) entry which is preliminary data.</text>
</comment>
<name>A0ABP0SZG9_9DINO</name>
<dbReference type="Proteomes" id="UP001642484">
    <property type="component" value="Unassembled WGS sequence"/>
</dbReference>
<dbReference type="EMBL" id="CAXAMN010028750">
    <property type="protein sequence ID" value="CAK9117599.1"/>
    <property type="molecule type" value="Genomic_DNA"/>
</dbReference>
<protein>
    <submittedName>
        <fullName evidence="1">Uncharacterized protein</fullName>
    </submittedName>
</protein>
<organism evidence="1 2">
    <name type="scientific">Durusdinium trenchii</name>
    <dbReference type="NCBI Taxonomy" id="1381693"/>
    <lineage>
        <taxon>Eukaryota</taxon>
        <taxon>Sar</taxon>
        <taxon>Alveolata</taxon>
        <taxon>Dinophyceae</taxon>
        <taxon>Suessiales</taxon>
        <taxon>Symbiodiniaceae</taxon>
        <taxon>Durusdinium</taxon>
    </lineage>
</organism>
<evidence type="ECO:0000313" key="2">
    <source>
        <dbReference type="Proteomes" id="UP001642484"/>
    </source>
</evidence>
<dbReference type="Gene3D" id="1.25.40.10">
    <property type="entry name" value="Tetratricopeptide repeat domain"/>
    <property type="match status" value="1"/>
</dbReference>
<keyword evidence="2" id="KW-1185">Reference proteome</keyword>
<feature type="non-terminal residue" evidence="1">
    <location>
        <position position="184"/>
    </location>
</feature>
<reference evidence="1 2" key="1">
    <citation type="submission" date="2024-02" db="EMBL/GenBank/DDBJ databases">
        <authorList>
            <person name="Chen Y."/>
            <person name="Shah S."/>
            <person name="Dougan E. K."/>
            <person name="Thang M."/>
            <person name="Chan C."/>
        </authorList>
    </citation>
    <scope>NUCLEOTIDE SEQUENCE [LARGE SCALE GENOMIC DNA]</scope>
</reference>
<accession>A0ABP0SZG9</accession>
<sequence>METGRRFGQAIALARKERGWPHALAILLQMEQLHVPIDVLHGNAVLSSFVDDARGPAGPAGAAWRWGGQLLAALVHRRVQADTRSFNILRSTCRWLQGLLLLELQTQRGLAGSEVSRGCTVNAYAKAACWSEALRCLASPGSNVVHFGAALGALGAPGAGGSVRRPAHWAKALEVLKRAEDLGL</sequence>